<dbReference type="GeneID" id="123146963"/>
<keyword evidence="4" id="KW-1185">Reference proteome</keyword>
<feature type="transmembrane region" description="Helical" evidence="1">
    <location>
        <begin position="53"/>
        <end position="70"/>
    </location>
</feature>
<organism evidence="3">
    <name type="scientific">Triticum aestivum</name>
    <name type="common">Wheat</name>
    <dbReference type="NCBI Taxonomy" id="4565"/>
    <lineage>
        <taxon>Eukaryota</taxon>
        <taxon>Viridiplantae</taxon>
        <taxon>Streptophyta</taxon>
        <taxon>Embryophyta</taxon>
        <taxon>Tracheophyta</taxon>
        <taxon>Spermatophyta</taxon>
        <taxon>Magnoliopsida</taxon>
        <taxon>Liliopsida</taxon>
        <taxon>Poales</taxon>
        <taxon>Poaceae</taxon>
        <taxon>BOP clade</taxon>
        <taxon>Pooideae</taxon>
        <taxon>Triticodae</taxon>
        <taxon>Triticeae</taxon>
        <taxon>Triticinae</taxon>
        <taxon>Triticum</taxon>
    </lineage>
</organism>
<evidence type="ECO:0000256" key="1">
    <source>
        <dbReference type="SAM" id="Phobius"/>
    </source>
</evidence>
<dbReference type="InterPro" id="IPR007658">
    <property type="entry name" value="DUF594"/>
</dbReference>
<dbReference type="InterPro" id="IPR025315">
    <property type="entry name" value="DUF4220"/>
</dbReference>
<dbReference type="OrthoDB" id="625425at2759"/>
<gene>
    <name evidence="3" type="primary">LOC123146963</name>
</gene>
<keyword evidence="1" id="KW-0812">Transmembrane</keyword>
<protein>
    <recommendedName>
        <fullName evidence="2">DUF4220 domain-containing protein</fullName>
    </recommendedName>
</protein>
<dbReference type="PANTHER" id="PTHR31325">
    <property type="entry name" value="OS01G0798800 PROTEIN-RELATED"/>
    <property type="match status" value="1"/>
</dbReference>
<proteinExistence type="predicted"/>
<evidence type="ECO:0000313" key="4">
    <source>
        <dbReference type="Proteomes" id="UP000019116"/>
    </source>
</evidence>
<feature type="transmembrane region" description="Helical" evidence="1">
    <location>
        <begin position="90"/>
        <end position="108"/>
    </location>
</feature>
<dbReference type="KEGG" id="taes:123146963"/>
<sequence>MDGAEAPSAMPSWMELWNEWEIQVVVIVSFSLQVILFFFAGIRRYSVSFVTKALLWLVYLLADVVATYALGHMSSSLSKKSSSEHQLVAFWAPFLLLHLGGQDTITAYALEDNELWLRHLLNMFVQVACTAYVLYKYIIAGGANFVHAAMLVLASGILKYGERIWALKLASKGGSHYKRRRRVKKPFYRRWIRAIRREFPTKKDAAVLTGEPSDTTRSSFAGLPKRIQKVNSLVVHRSRWVEDIVEIEEGEERDCFTQNKQFGTYVFIVMTAHALRHVFVKPLIIDRNEASINWNNHRIALLEKGHAQEYQWENDQSKDASAKEKSHIGKMFKEIEVQLALMYDMLYTKAEVIHTRYGYCIRAISLVSCFAALVVFRKSKRDVYSTPDIVITFALLGGACALEMASVFKAIGSTWTCASLRRRRWKWLPNEILFARHHLLVLKDGRWSDSVGQFDFISFCVHSRKMDLKVRIARLIGLRDLWHKVRCTKHAKLSPAVKEFVWGLLRGDKSHMVRIEEVDIRSGNWARRFSGVAQIKQLDWSLSYGFHKSVLIWHIATSTFLNNPAAKLELVDKDMAEAVNTLSDYMMYLLIEHPDILPMKPAAKDMFQETCLCYGSDMYGPVYVMKPGGDRANVVDFHKQILNYNSGCLEWIRRLDADLMEDGWDDYPGQHVLVKACTLAHTMLDMDLGLEHKMAIIGTVWTEMLCYAATNATGGFHARQLSNGGEFLTHILLLTKYSFLIDKEPKPSKTTVEAVEASAAGHIVLNVDNDSNDEITEIRPT</sequence>
<dbReference type="AlphaFoldDB" id="A0A3B6RS89"/>
<evidence type="ECO:0000259" key="2">
    <source>
        <dbReference type="Pfam" id="PF13968"/>
    </source>
</evidence>
<dbReference type="Pfam" id="PF13968">
    <property type="entry name" value="DUF4220"/>
    <property type="match status" value="1"/>
</dbReference>
<dbReference type="Pfam" id="PF04578">
    <property type="entry name" value="DUF594"/>
    <property type="match status" value="1"/>
</dbReference>
<reference evidence="3" key="2">
    <citation type="submission" date="2018-10" db="UniProtKB">
        <authorList>
            <consortium name="EnsemblPlants"/>
        </authorList>
    </citation>
    <scope>IDENTIFICATION</scope>
</reference>
<feature type="domain" description="DUF4220" evidence="2">
    <location>
        <begin position="56"/>
        <end position="458"/>
    </location>
</feature>
<dbReference type="Gramene" id="TraesCS7A02G530100.1">
    <property type="protein sequence ID" value="TraesCS7A02G530100.1.cds1"/>
    <property type="gene ID" value="TraesCS7A02G530100"/>
</dbReference>
<dbReference type="Proteomes" id="UP000019116">
    <property type="component" value="Chromosome 7A"/>
</dbReference>
<keyword evidence="1" id="KW-1133">Transmembrane helix</keyword>
<accession>A0A3B6RS89</accession>
<dbReference type="EnsemblPlants" id="TraesCS7A02G530100.1">
    <property type="protein sequence ID" value="TraesCS7A02G530100.1.cds1"/>
    <property type="gene ID" value="TraesCS7A02G530100"/>
</dbReference>
<reference evidence="3" key="1">
    <citation type="submission" date="2018-08" db="EMBL/GenBank/DDBJ databases">
        <authorList>
            <person name="Rossello M."/>
        </authorList>
    </citation>
    <scope>NUCLEOTIDE SEQUENCE [LARGE SCALE GENOMIC DNA]</scope>
    <source>
        <strain evidence="3">cv. Chinese Spring</strain>
    </source>
</reference>
<feature type="transmembrane region" description="Helical" evidence="1">
    <location>
        <begin position="20"/>
        <end position="41"/>
    </location>
</feature>
<keyword evidence="1" id="KW-0472">Membrane</keyword>
<evidence type="ECO:0000313" key="3">
    <source>
        <dbReference type="EnsemblPlants" id="TraesCS7A02G530100.1.cds1"/>
    </source>
</evidence>
<dbReference type="STRING" id="4565.A0A3B6RS89"/>
<dbReference type="RefSeq" id="XP_044422153.1">
    <property type="nucleotide sequence ID" value="XM_044566218.1"/>
</dbReference>
<dbReference type="Gramene" id="TraesCS7A03G1288400.1">
    <property type="protein sequence ID" value="TraesCS7A03G1288400.1.CDS1"/>
    <property type="gene ID" value="TraesCS7A03G1288400"/>
</dbReference>
<name>A0A3B6RS89_WHEAT</name>
<dbReference type="OMA" id="EYQWEND"/>